<keyword evidence="3" id="KW-1185">Reference proteome</keyword>
<evidence type="ECO:0000259" key="1">
    <source>
        <dbReference type="PROSITE" id="PS50943"/>
    </source>
</evidence>
<dbReference type="GO" id="GO:0003677">
    <property type="term" value="F:DNA binding"/>
    <property type="evidence" value="ECO:0007669"/>
    <property type="project" value="InterPro"/>
</dbReference>
<dbReference type="Proteomes" id="UP000266273">
    <property type="component" value="Unassembled WGS sequence"/>
</dbReference>
<dbReference type="EMBL" id="QXDF01000003">
    <property type="protein sequence ID" value="RIA47353.1"/>
    <property type="molecule type" value="Genomic_DNA"/>
</dbReference>
<evidence type="ECO:0000313" key="2">
    <source>
        <dbReference type="EMBL" id="RIA47353.1"/>
    </source>
</evidence>
<dbReference type="AlphaFoldDB" id="A0A397PFW5"/>
<feature type="domain" description="HTH cro/C1-type" evidence="1">
    <location>
        <begin position="49"/>
        <end position="103"/>
    </location>
</feature>
<dbReference type="InterPro" id="IPR010982">
    <property type="entry name" value="Lambda_DNA-bd_dom_sf"/>
</dbReference>
<sequence length="172" mass="19191">MARDREAQAGYTAKKTTAEMTEALPAADERTTVAARKPHHIDVHVGSRVRLRRMFIGMSQERLGEQMNLTFQQIQKYEKGTNRIGASRLFQLAEVLNVPVGFFFEGLEAPAQGAQAAGFAEPNSESYVMDFLDSREGVELNRAFVRIKDPKVRKSIVDMVRAMADAEQDEAG</sequence>
<organism evidence="2 3">
    <name type="scientific">Dichotomicrobium thermohalophilum</name>
    <dbReference type="NCBI Taxonomy" id="933063"/>
    <lineage>
        <taxon>Bacteria</taxon>
        <taxon>Pseudomonadati</taxon>
        <taxon>Pseudomonadota</taxon>
        <taxon>Alphaproteobacteria</taxon>
        <taxon>Hyphomicrobiales</taxon>
        <taxon>Hyphomicrobiaceae</taxon>
        <taxon>Dichotomicrobium</taxon>
    </lineage>
</organism>
<evidence type="ECO:0000313" key="3">
    <source>
        <dbReference type="Proteomes" id="UP000266273"/>
    </source>
</evidence>
<dbReference type="SUPFAM" id="SSF47413">
    <property type="entry name" value="lambda repressor-like DNA-binding domains"/>
    <property type="match status" value="1"/>
</dbReference>
<dbReference type="Pfam" id="PF01381">
    <property type="entry name" value="HTH_3"/>
    <property type="match status" value="1"/>
</dbReference>
<dbReference type="PROSITE" id="PS50943">
    <property type="entry name" value="HTH_CROC1"/>
    <property type="match status" value="1"/>
</dbReference>
<protein>
    <submittedName>
        <fullName evidence="2">Transcriptional regulator with XRE-family HTH domain</fullName>
    </submittedName>
</protein>
<comment type="caution">
    <text evidence="2">The sequence shown here is derived from an EMBL/GenBank/DDBJ whole genome shotgun (WGS) entry which is preliminary data.</text>
</comment>
<reference evidence="2 3" key="1">
    <citation type="submission" date="2018-08" db="EMBL/GenBank/DDBJ databases">
        <title>Genomic Encyclopedia of Archaeal and Bacterial Type Strains, Phase II (KMG-II): from individual species to whole genera.</title>
        <authorList>
            <person name="Goeker M."/>
        </authorList>
    </citation>
    <scope>NUCLEOTIDE SEQUENCE [LARGE SCALE GENOMIC DNA]</scope>
    <source>
        <strain evidence="2 3">DSM 5002</strain>
    </source>
</reference>
<gene>
    <name evidence="2" type="ORF">BXY53_2431</name>
</gene>
<proteinExistence type="predicted"/>
<dbReference type="SMART" id="SM00530">
    <property type="entry name" value="HTH_XRE"/>
    <property type="match status" value="1"/>
</dbReference>
<dbReference type="InterPro" id="IPR001387">
    <property type="entry name" value="Cro/C1-type_HTH"/>
</dbReference>
<name>A0A397PFW5_9HYPH</name>
<dbReference type="CDD" id="cd00093">
    <property type="entry name" value="HTH_XRE"/>
    <property type="match status" value="1"/>
</dbReference>
<dbReference type="Gene3D" id="1.10.260.40">
    <property type="entry name" value="lambda repressor-like DNA-binding domains"/>
    <property type="match status" value="1"/>
</dbReference>
<accession>A0A397PFW5</accession>